<dbReference type="Proteomes" id="UP000245910">
    <property type="component" value="Chromosome II"/>
</dbReference>
<evidence type="ECO:0000256" key="1">
    <source>
        <dbReference type="SAM" id="MobiDB-lite"/>
    </source>
</evidence>
<sequence>MGMRASGWNRREAGTYRPETKVDKILRDNIDKRLPEEGRKTQESEEHHINSKGITQKKRNNHVPSSNEKRRTKYVANKEKINERRRGKAAKAKDNGDRAPSVFPRNTEELSVPYTEKLEQGESTDDNDVPVTFQGILDALEINETNYDPDEDYEKQILQEEYTDDGQHEEKMPKTPVHDGRRSTYFPTAEAMIALYNNTLPV</sequence>
<evidence type="ECO:0000313" key="2">
    <source>
        <dbReference type="EMBL" id="CEI62766.1"/>
    </source>
</evidence>
<reference evidence="3" key="1">
    <citation type="submission" date="2014-10" db="EMBL/GenBank/DDBJ databases">
        <authorList>
            <person name="King R."/>
        </authorList>
    </citation>
    <scope>NUCLEOTIDE SEQUENCE [LARGE SCALE GENOMIC DNA]</scope>
    <source>
        <strain evidence="3">A3/5</strain>
    </source>
</reference>
<evidence type="ECO:0000313" key="3">
    <source>
        <dbReference type="Proteomes" id="UP000245910"/>
    </source>
</evidence>
<dbReference type="AlphaFoldDB" id="A0A2L2TIA7"/>
<protein>
    <submittedName>
        <fullName evidence="2">Uncharacterized protein</fullName>
    </submittedName>
</protein>
<dbReference type="EMBL" id="LN649230">
    <property type="protein sequence ID" value="CEI62766.1"/>
    <property type="molecule type" value="Genomic_DNA"/>
</dbReference>
<name>A0A2L2TIA7_9HYPO</name>
<feature type="region of interest" description="Disordered" evidence="1">
    <location>
        <begin position="161"/>
        <end position="183"/>
    </location>
</feature>
<organism evidence="2 3">
    <name type="scientific">Fusarium venenatum</name>
    <dbReference type="NCBI Taxonomy" id="56646"/>
    <lineage>
        <taxon>Eukaryota</taxon>
        <taxon>Fungi</taxon>
        <taxon>Dikarya</taxon>
        <taxon>Ascomycota</taxon>
        <taxon>Pezizomycotina</taxon>
        <taxon>Sordariomycetes</taxon>
        <taxon>Hypocreomycetidae</taxon>
        <taxon>Hypocreales</taxon>
        <taxon>Nectriaceae</taxon>
        <taxon>Fusarium</taxon>
    </lineage>
</organism>
<keyword evidence="3" id="KW-1185">Reference proteome</keyword>
<feature type="compositionally biased region" description="Basic and acidic residues" evidence="1">
    <location>
        <begin position="165"/>
        <end position="182"/>
    </location>
</feature>
<feature type="compositionally biased region" description="Basic and acidic residues" evidence="1">
    <location>
        <begin position="9"/>
        <end position="49"/>
    </location>
</feature>
<accession>A0A2L2TIA7</accession>
<proteinExistence type="predicted"/>
<feature type="region of interest" description="Disordered" evidence="1">
    <location>
        <begin position="1"/>
        <end position="129"/>
    </location>
</feature>